<gene>
    <name evidence="2" type="ORF">Terrestrivirus9_47</name>
</gene>
<dbReference type="EMBL" id="MK071987">
    <property type="protein sequence ID" value="AYV76610.1"/>
    <property type="molecule type" value="Genomic_DNA"/>
</dbReference>
<evidence type="ECO:0000313" key="2">
    <source>
        <dbReference type="EMBL" id="AYV76610.1"/>
    </source>
</evidence>
<proteinExistence type="predicted"/>
<reference evidence="2" key="1">
    <citation type="submission" date="2018-10" db="EMBL/GenBank/DDBJ databases">
        <title>Hidden diversity of soil giant viruses.</title>
        <authorList>
            <person name="Schulz F."/>
            <person name="Alteio L."/>
            <person name="Goudeau D."/>
            <person name="Ryan E.M."/>
            <person name="Malmstrom R.R."/>
            <person name="Blanchard J."/>
            <person name="Woyke T."/>
        </authorList>
    </citation>
    <scope>NUCLEOTIDE SEQUENCE</scope>
    <source>
        <strain evidence="2">TEV1</strain>
    </source>
</reference>
<feature type="transmembrane region" description="Helical" evidence="1">
    <location>
        <begin position="79"/>
        <end position="99"/>
    </location>
</feature>
<protein>
    <submittedName>
        <fullName evidence="2">Uncharacterized protein</fullName>
    </submittedName>
</protein>
<keyword evidence="1" id="KW-0472">Membrane</keyword>
<accession>A0A3G4ZNY4</accession>
<evidence type="ECO:0000256" key="1">
    <source>
        <dbReference type="SAM" id="Phobius"/>
    </source>
</evidence>
<name>A0A3G4ZNY4_9VIRU</name>
<organism evidence="2">
    <name type="scientific">Terrestrivirus sp</name>
    <dbReference type="NCBI Taxonomy" id="2487775"/>
    <lineage>
        <taxon>Viruses</taxon>
        <taxon>Varidnaviria</taxon>
        <taxon>Bamfordvirae</taxon>
        <taxon>Nucleocytoviricota</taxon>
        <taxon>Megaviricetes</taxon>
        <taxon>Imitervirales</taxon>
        <taxon>Mimiviridae</taxon>
        <taxon>Klosneuvirinae</taxon>
    </lineage>
</organism>
<keyword evidence="1" id="KW-0812">Transmembrane</keyword>
<sequence length="117" mass="13332">MEKYIDNNQIKMIGEAILYSSIQFAIGSVEMSSKFSVKNFAKDEETMDNAIDALHDYMKIATIWTVGVAMLLYSSYGIIGLLVGIIANLVIMMWIYLSYIEAFRVASKKYNIKCRYS</sequence>
<feature type="transmembrane region" description="Helical" evidence="1">
    <location>
        <begin position="57"/>
        <end position="73"/>
    </location>
</feature>
<keyword evidence="1" id="KW-1133">Transmembrane helix</keyword>